<reference evidence="2 3" key="1">
    <citation type="journal article" date="2011" name="Stand. Genomic Sci.">
        <title>Complete genome sequence of Desulfobulbus propionicus type strain (1pr3).</title>
        <authorList>
            <person name="Pagani I."/>
            <person name="Lapidus A."/>
            <person name="Nolan M."/>
            <person name="Lucas S."/>
            <person name="Hammon N."/>
            <person name="Deshpande S."/>
            <person name="Cheng J.F."/>
            <person name="Chertkov O."/>
            <person name="Davenport K."/>
            <person name="Tapia R."/>
            <person name="Han C."/>
            <person name="Goodwin L."/>
            <person name="Pitluck S."/>
            <person name="Liolios K."/>
            <person name="Mavromatis K."/>
            <person name="Ivanova N."/>
            <person name="Mikhailova N."/>
            <person name="Pati A."/>
            <person name="Chen A."/>
            <person name="Palaniappan K."/>
            <person name="Land M."/>
            <person name="Hauser L."/>
            <person name="Chang Y.J."/>
            <person name="Jeffries C.D."/>
            <person name="Detter J.C."/>
            <person name="Brambilla E."/>
            <person name="Kannan K.P."/>
            <person name="Djao O.D."/>
            <person name="Rohde M."/>
            <person name="Pukall R."/>
            <person name="Spring S."/>
            <person name="Goker M."/>
            <person name="Sikorski J."/>
            <person name="Woyke T."/>
            <person name="Bristow J."/>
            <person name="Eisen J.A."/>
            <person name="Markowitz V."/>
            <person name="Hugenholtz P."/>
            <person name="Kyrpides N.C."/>
            <person name="Klenk H.P."/>
        </authorList>
    </citation>
    <scope>NUCLEOTIDE SEQUENCE [LARGE SCALE GENOMIC DNA]</scope>
    <source>
        <strain evidence="3">ATCC 33891 / DSM 2032 / 1pr3</strain>
    </source>
</reference>
<dbReference type="GO" id="GO:0016740">
    <property type="term" value="F:transferase activity"/>
    <property type="evidence" value="ECO:0007669"/>
    <property type="project" value="TreeGrafter"/>
</dbReference>
<name>A0A7U3YK48_DESPD</name>
<dbReference type="InterPro" id="IPR052926">
    <property type="entry name" value="Metallo-beta-lactamase_dom"/>
</dbReference>
<dbReference type="EMBL" id="CP002364">
    <property type="protein sequence ID" value="ADW16810.1"/>
    <property type="molecule type" value="Genomic_DNA"/>
</dbReference>
<evidence type="ECO:0000259" key="1">
    <source>
        <dbReference type="SMART" id="SM00849"/>
    </source>
</evidence>
<dbReference type="InterPro" id="IPR036866">
    <property type="entry name" value="RibonucZ/Hydroxyglut_hydro"/>
</dbReference>
<sequence>MSFDGPRQHLQLTIVVDNEAGAGLMAEHGLALWLETGGRRILFDTGQGAALLHNGPALGIDPTSADHLVLSHGHYDHSGGLAPVLRQSRALQLHCHPAAVNPRYAIRNRIAKPLQMPRDAMAALDRHPQEQVHWVQQPTMLDGIVGLTGPIARETAYEETGGPFYLDQAGHRPDPVDDDLALWVRTGKGLVVCVGCAHAGLINTLQQVRRLNDGLPIRAVIGGFHLLNADRRRLSQTIQALRPLQPELLLPCHCTGEQAVRALKDAFGVRCRPGMAGMTLLFDQAGTAGATPPLFVPPDC</sequence>
<dbReference type="PANTHER" id="PTHR13754">
    <property type="entry name" value="METALLO-BETA-LACTAMASE SUPERFAMILY PROTEIN"/>
    <property type="match status" value="1"/>
</dbReference>
<dbReference type="InterPro" id="IPR041712">
    <property type="entry name" value="DHPS-like_MBL-fold"/>
</dbReference>
<dbReference type="RefSeq" id="WP_015723355.1">
    <property type="nucleotide sequence ID" value="NC_014972.1"/>
</dbReference>
<dbReference type="Gene3D" id="3.60.15.10">
    <property type="entry name" value="Ribonuclease Z/Hydroxyacylglutathione hydrolase-like"/>
    <property type="match status" value="1"/>
</dbReference>
<protein>
    <submittedName>
        <fullName evidence="2">Beta-lactamase superfamily hydrolase</fullName>
    </submittedName>
</protein>
<evidence type="ECO:0000313" key="3">
    <source>
        <dbReference type="Proteomes" id="UP000006365"/>
    </source>
</evidence>
<organism evidence="2 3">
    <name type="scientific">Desulfobulbus propionicus (strain ATCC 33891 / DSM 2032 / VKM B-1956 / 1pr3)</name>
    <dbReference type="NCBI Taxonomy" id="577650"/>
    <lineage>
        <taxon>Bacteria</taxon>
        <taxon>Pseudomonadati</taxon>
        <taxon>Thermodesulfobacteriota</taxon>
        <taxon>Desulfobulbia</taxon>
        <taxon>Desulfobulbales</taxon>
        <taxon>Desulfobulbaceae</taxon>
        <taxon>Desulfobulbus</taxon>
    </lineage>
</organism>
<feature type="domain" description="Metallo-beta-lactamase" evidence="1">
    <location>
        <begin position="28"/>
        <end position="253"/>
    </location>
</feature>
<proteinExistence type="predicted"/>
<dbReference type="Pfam" id="PF00753">
    <property type="entry name" value="Lactamase_B"/>
    <property type="match status" value="1"/>
</dbReference>
<dbReference type="GO" id="GO:0016787">
    <property type="term" value="F:hydrolase activity"/>
    <property type="evidence" value="ECO:0007669"/>
    <property type="project" value="UniProtKB-KW"/>
</dbReference>
<evidence type="ECO:0000313" key="2">
    <source>
        <dbReference type="EMBL" id="ADW16810.1"/>
    </source>
</evidence>
<dbReference type="InterPro" id="IPR001279">
    <property type="entry name" value="Metallo-B-lactamas"/>
</dbReference>
<dbReference type="KEGG" id="dpr:Despr_0634"/>
<gene>
    <name evidence="2" type="ordered locus">Despr_0634</name>
</gene>
<dbReference type="SUPFAM" id="SSF56281">
    <property type="entry name" value="Metallo-hydrolase/oxidoreductase"/>
    <property type="match status" value="1"/>
</dbReference>
<accession>A0A7U3YK48</accession>
<dbReference type="Proteomes" id="UP000006365">
    <property type="component" value="Chromosome"/>
</dbReference>
<dbReference type="PANTHER" id="PTHR13754:SF13">
    <property type="entry name" value="METALLO-BETA-LACTAMASE SUPERFAMILY PROTEIN (AFU_ORTHOLOGUE AFUA_3G07630)"/>
    <property type="match status" value="1"/>
</dbReference>
<keyword evidence="3" id="KW-1185">Reference proteome</keyword>
<dbReference type="SMART" id="SM00849">
    <property type="entry name" value="Lactamase_B"/>
    <property type="match status" value="1"/>
</dbReference>
<dbReference type="CDD" id="cd07713">
    <property type="entry name" value="DHPS-like_MBL-fold"/>
    <property type="match status" value="1"/>
</dbReference>
<dbReference type="AlphaFoldDB" id="A0A7U3YK48"/>
<keyword evidence="2" id="KW-0378">Hydrolase</keyword>